<dbReference type="GO" id="GO:0016020">
    <property type="term" value="C:membrane"/>
    <property type="evidence" value="ECO:0007669"/>
    <property type="project" value="UniProtKB-SubCell"/>
</dbReference>
<proteinExistence type="predicted"/>
<dbReference type="GO" id="GO:0055085">
    <property type="term" value="P:transmembrane transport"/>
    <property type="evidence" value="ECO:0007669"/>
    <property type="project" value="InterPro"/>
</dbReference>
<comment type="caution">
    <text evidence="7">The sequence shown here is derived from an EMBL/GenBank/DDBJ whole genome shotgun (WGS) entry which is preliminary data.</text>
</comment>
<feature type="signal peptide" evidence="5">
    <location>
        <begin position="1"/>
        <end position="26"/>
    </location>
</feature>
<dbReference type="InterPro" id="IPR006260">
    <property type="entry name" value="TonB/TolA_C"/>
</dbReference>
<dbReference type="NCBIfam" id="TIGR01352">
    <property type="entry name" value="tonB_Cterm"/>
    <property type="match status" value="1"/>
</dbReference>
<dbReference type="InterPro" id="IPR037682">
    <property type="entry name" value="TonB_C"/>
</dbReference>
<evidence type="ECO:0000259" key="6">
    <source>
        <dbReference type="PROSITE" id="PS52015"/>
    </source>
</evidence>
<keyword evidence="3" id="KW-1133">Transmembrane helix</keyword>
<keyword evidence="4" id="KW-0472">Membrane</keyword>
<evidence type="ECO:0000313" key="7">
    <source>
        <dbReference type="EMBL" id="MBB5331009.1"/>
    </source>
</evidence>
<keyword evidence="8" id="KW-1185">Reference proteome</keyword>
<evidence type="ECO:0000256" key="4">
    <source>
        <dbReference type="ARBA" id="ARBA00023136"/>
    </source>
</evidence>
<feature type="chain" id="PRO_5040965400" evidence="5">
    <location>
        <begin position="27"/>
        <end position="111"/>
    </location>
</feature>
<dbReference type="Pfam" id="PF03544">
    <property type="entry name" value="TonB_C"/>
    <property type="match status" value="1"/>
</dbReference>
<sequence length="111" mass="11546">MAIPLRSSRPLLLAGSVALCVGTAFAGDVHRAIVSRTAPAYPELAKRMHVGGKVVLLVSVKADGTVSGTKVESGHALLAPAAQDAVTHWRFAPNSDATESEVEVNFNIDGQ</sequence>
<name>A0A9X0QIQ4_9BACT</name>
<dbReference type="SUPFAM" id="SSF74653">
    <property type="entry name" value="TolA/TonB C-terminal domain"/>
    <property type="match status" value="1"/>
</dbReference>
<dbReference type="RefSeq" id="WP_183980877.1">
    <property type="nucleotide sequence ID" value="NZ_JACHEB010000012.1"/>
</dbReference>
<dbReference type="EMBL" id="JACHEB010000012">
    <property type="protein sequence ID" value="MBB5331009.1"/>
    <property type="molecule type" value="Genomic_DNA"/>
</dbReference>
<dbReference type="AlphaFoldDB" id="A0A9X0QIQ4"/>
<accession>A0A9X0QIQ4</accession>
<organism evidence="7 8">
    <name type="scientific">Tunturiibacter gelidiferens</name>
    <dbReference type="NCBI Taxonomy" id="3069689"/>
    <lineage>
        <taxon>Bacteria</taxon>
        <taxon>Pseudomonadati</taxon>
        <taxon>Acidobacteriota</taxon>
        <taxon>Terriglobia</taxon>
        <taxon>Terriglobales</taxon>
        <taxon>Acidobacteriaceae</taxon>
        <taxon>Tunturiibacter</taxon>
    </lineage>
</organism>
<evidence type="ECO:0000256" key="5">
    <source>
        <dbReference type="SAM" id="SignalP"/>
    </source>
</evidence>
<dbReference type="Proteomes" id="UP000535182">
    <property type="component" value="Unassembled WGS sequence"/>
</dbReference>
<dbReference type="Gene3D" id="3.30.2420.10">
    <property type="entry name" value="TonB"/>
    <property type="match status" value="1"/>
</dbReference>
<reference evidence="7 8" key="1">
    <citation type="submission" date="2020-08" db="EMBL/GenBank/DDBJ databases">
        <title>Genomic Encyclopedia of Type Strains, Phase IV (KMG-V): Genome sequencing to study the core and pangenomes of soil and plant-associated prokaryotes.</title>
        <authorList>
            <person name="Whitman W."/>
        </authorList>
    </citation>
    <scope>NUCLEOTIDE SEQUENCE [LARGE SCALE GENOMIC DNA]</scope>
    <source>
        <strain evidence="7 8">X5P2</strain>
    </source>
</reference>
<keyword evidence="5" id="KW-0732">Signal</keyword>
<protein>
    <submittedName>
        <fullName evidence="7">TonB family protein</fullName>
    </submittedName>
</protein>
<evidence type="ECO:0000313" key="8">
    <source>
        <dbReference type="Proteomes" id="UP000535182"/>
    </source>
</evidence>
<keyword evidence="2" id="KW-0812">Transmembrane</keyword>
<feature type="domain" description="TonB C-terminal" evidence="6">
    <location>
        <begin position="26"/>
        <end position="111"/>
    </location>
</feature>
<comment type="subcellular location">
    <subcellularLocation>
        <location evidence="1">Membrane</location>
        <topology evidence="1">Single-pass membrane protein</topology>
    </subcellularLocation>
</comment>
<evidence type="ECO:0000256" key="1">
    <source>
        <dbReference type="ARBA" id="ARBA00004167"/>
    </source>
</evidence>
<evidence type="ECO:0000256" key="2">
    <source>
        <dbReference type="ARBA" id="ARBA00022692"/>
    </source>
</evidence>
<gene>
    <name evidence="7" type="ORF">HDF14_004646</name>
</gene>
<dbReference type="PROSITE" id="PS52015">
    <property type="entry name" value="TONB_CTD"/>
    <property type="match status" value="1"/>
</dbReference>
<evidence type="ECO:0000256" key="3">
    <source>
        <dbReference type="ARBA" id="ARBA00022989"/>
    </source>
</evidence>